<dbReference type="PROSITE" id="PS01053">
    <property type="entry name" value="ARGINASE_1"/>
    <property type="match status" value="1"/>
</dbReference>
<sequence>MCTPLLGVIFQSIIIIIIIINNNKNNFYYYNNKRYPGFMENPYSHASPFYHLLEEKAIDRIIQIGLRDLTPEQREIKEKFNKKLSVIEMPELFGNDALQVISKKCGEFLQKCKDEKITKFYVSIDVDVLDPAYAPGVSHIEPGGLTSRELFSALDILFYDKKLAQECIIGCDVVEYNPRNDVNFVTAFVSARILRRLGALIQTRK</sequence>
<dbReference type="Pfam" id="PF00491">
    <property type="entry name" value="Arginase"/>
    <property type="match status" value="1"/>
</dbReference>
<comment type="similarity">
    <text evidence="1">Belongs to the arginase family. Agmatinase subfamily.</text>
</comment>
<keyword evidence="5" id="KW-1133">Transmembrane helix</keyword>
<dbReference type="AlphaFoldDB" id="X6NQT8"/>
<organism evidence="6 7">
    <name type="scientific">Reticulomyxa filosa</name>
    <dbReference type="NCBI Taxonomy" id="46433"/>
    <lineage>
        <taxon>Eukaryota</taxon>
        <taxon>Sar</taxon>
        <taxon>Rhizaria</taxon>
        <taxon>Retaria</taxon>
        <taxon>Foraminifera</taxon>
        <taxon>Monothalamids</taxon>
        <taxon>Reticulomyxidae</taxon>
        <taxon>Reticulomyxa</taxon>
    </lineage>
</organism>
<dbReference type="InterPro" id="IPR020855">
    <property type="entry name" value="Ureohydrolase_Mn_BS"/>
</dbReference>
<dbReference type="Gene3D" id="3.40.800.10">
    <property type="entry name" value="Ureohydrolase domain"/>
    <property type="match status" value="1"/>
</dbReference>
<keyword evidence="5" id="KW-0812">Transmembrane</keyword>
<evidence type="ECO:0000256" key="2">
    <source>
        <dbReference type="ARBA" id="ARBA00022723"/>
    </source>
</evidence>
<evidence type="ECO:0008006" key="8">
    <source>
        <dbReference type="Google" id="ProtNLM"/>
    </source>
</evidence>
<gene>
    <name evidence="6" type="ORF">RFI_08848</name>
</gene>
<protein>
    <recommendedName>
        <fullName evidence="8">Agmatinase</fullName>
    </recommendedName>
</protein>
<evidence type="ECO:0000256" key="5">
    <source>
        <dbReference type="SAM" id="Phobius"/>
    </source>
</evidence>
<dbReference type="PROSITE" id="PS51409">
    <property type="entry name" value="ARGINASE_2"/>
    <property type="match status" value="1"/>
</dbReference>
<dbReference type="GO" id="GO:0033389">
    <property type="term" value="P:putrescine biosynthetic process from arginine, via agmatine"/>
    <property type="evidence" value="ECO:0007669"/>
    <property type="project" value="TreeGrafter"/>
</dbReference>
<dbReference type="GO" id="GO:0046872">
    <property type="term" value="F:metal ion binding"/>
    <property type="evidence" value="ECO:0007669"/>
    <property type="project" value="UniProtKB-KW"/>
</dbReference>
<accession>X6NQT8</accession>
<keyword evidence="3 4" id="KW-0378">Hydrolase</keyword>
<dbReference type="OrthoDB" id="1671793at2759"/>
<proteinExistence type="inferred from homology"/>
<keyword evidence="7" id="KW-1185">Reference proteome</keyword>
<name>X6NQT8_RETFI</name>
<dbReference type="PANTHER" id="PTHR11358:SF26">
    <property type="entry name" value="GUANIDINO ACID HYDROLASE, MITOCHONDRIAL"/>
    <property type="match status" value="1"/>
</dbReference>
<evidence type="ECO:0000256" key="3">
    <source>
        <dbReference type="ARBA" id="ARBA00022801"/>
    </source>
</evidence>
<dbReference type="InterPro" id="IPR006035">
    <property type="entry name" value="Ureohydrolase"/>
</dbReference>
<evidence type="ECO:0000256" key="1">
    <source>
        <dbReference type="ARBA" id="ARBA00009227"/>
    </source>
</evidence>
<dbReference type="InterPro" id="IPR023696">
    <property type="entry name" value="Ureohydrolase_dom_sf"/>
</dbReference>
<evidence type="ECO:0000313" key="7">
    <source>
        <dbReference type="Proteomes" id="UP000023152"/>
    </source>
</evidence>
<dbReference type="PANTHER" id="PTHR11358">
    <property type="entry name" value="ARGINASE/AGMATINASE"/>
    <property type="match status" value="1"/>
</dbReference>
<dbReference type="EMBL" id="ASPP01006755">
    <property type="protein sequence ID" value="ETO28283.1"/>
    <property type="molecule type" value="Genomic_DNA"/>
</dbReference>
<evidence type="ECO:0000256" key="4">
    <source>
        <dbReference type="RuleBase" id="RU003684"/>
    </source>
</evidence>
<comment type="caution">
    <text evidence="6">The sequence shown here is derived from an EMBL/GenBank/DDBJ whole genome shotgun (WGS) entry which is preliminary data.</text>
</comment>
<feature type="transmembrane region" description="Helical" evidence="5">
    <location>
        <begin position="6"/>
        <end position="23"/>
    </location>
</feature>
<keyword evidence="5" id="KW-0472">Membrane</keyword>
<dbReference type="SUPFAM" id="SSF52768">
    <property type="entry name" value="Arginase/deacetylase"/>
    <property type="match status" value="1"/>
</dbReference>
<dbReference type="Proteomes" id="UP000023152">
    <property type="component" value="Unassembled WGS sequence"/>
</dbReference>
<reference evidence="6 7" key="1">
    <citation type="journal article" date="2013" name="Curr. Biol.">
        <title>The Genome of the Foraminiferan Reticulomyxa filosa.</title>
        <authorList>
            <person name="Glockner G."/>
            <person name="Hulsmann N."/>
            <person name="Schleicher M."/>
            <person name="Noegel A.A."/>
            <person name="Eichinger L."/>
            <person name="Gallinger C."/>
            <person name="Pawlowski J."/>
            <person name="Sierra R."/>
            <person name="Euteneuer U."/>
            <person name="Pillet L."/>
            <person name="Moustafa A."/>
            <person name="Platzer M."/>
            <person name="Groth M."/>
            <person name="Szafranski K."/>
            <person name="Schliwa M."/>
        </authorList>
    </citation>
    <scope>NUCLEOTIDE SEQUENCE [LARGE SCALE GENOMIC DNA]</scope>
</reference>
<evidence type="ECO:0000313" key="6">
    <source>
        <dbReference type="EMBL" id="ETO28283.1"/>
    </source>
</evidence>
<dbReference type="GO" id="GO:0008783">
    <property type="term" value="F:agmatinase activity"/>
    <property type="evidence" value="ECO:0007669"/>
    <property type="project" value="TreeGrafter"/>
</dbReference>
<keyword evidence="2" id="KW-0479">Metal-binding</keyword>